<dbReference type="Gene3D" id="1.25.40.10">
    <property type="entry name" value="Tetratricopeptide repeat domain"/>
    <property type="match status" value="1"/>
</dbReference>
<reference evidence="2" key="1">
    <citation type="submission" date="2021-06" db="EMBL/GenBank/DDBJ databases">
        <authorList>
            <person name="Kallberg Y."/>
            <person name="Tangrot J."/>
            <person name="Rosling A."/>
        </authorList>
    </citation>
    <scope>NUCLEOTIDE SEQUENCE</scope>
    <source>
        <strain evidence="2">MT106</strain>
    </source>
</reference>
<dbReference type="AlphaFoldDB" id="A0A9N8V9N7"/>
<accession>A0A9N8V9N7</accession>
<evidence type="ECO:0000313" key="3">
    <source>
        <dbReference type="Proteomes" id="UP000789831"/>
    </source>
</evidence>
<proteinExistence type="inferred from homology"/>
<sequence>DPGKALLLYKKSADAGNARGQVELVEFYEGRDINVAFELCKKYAENGNLAARYLLGNYHLKEIGTEKNIEKTKNHFQQAADLGLNLHTIN</sequence>
<dbReference type="Proteomes" id="UP000789831">
    <property type="component" value="Unassembled WGS sequence"/>
</dbReference>
<evidence type="ECO:0000313" key="2">
    <source>
        <dbReference type="EMBL" id="CAG8443339.1"/>
    </source>
</evidence>
<feature type="non-terminal residue" evidence="2">
    <location>
        <position position="1"/>
    </location>
</feature>
<comment type="similarity">
    <text evidence="1">Belongs to the sel-1 family.</text>
</comment>
<evidence type="ECO:0000256" key="1">
    <source>
        <dbReference type="ARBA" id="ARBA00038101"/>
    </source>
</evidence>
<dbReference type="PANTHER" id="PTHR11102">
    <property type="entry name" value="SEL-1-LIKE PROTEIN"/>
    <property type="match status" value="1"/>
</dbReference>
<dbReference type="Pfam" id="PF08238">
    <property type="entry name" value="Sel1"/>
    <property type="match status" value="3"/>
</dbReference>
<dbReference type="InterPro" id="IPR011990">
    <property type="entry name" value="TPR-like_helical_dom_sf"/>
</dbReference>
<dbReference type="EMBL" id="CAJVPL010000081">
    <property type="protein sequence ID" value="CAG8443339.1"/>
    <property type="molecule type" value="Genomic_DNA"/>
</dbReference>
<gene>
    <name evidence="2" type="ORF">AGERDE_LOCUS1234</name>
</gene>
<dbReference type="PANTHER" id="PTHR11102:SF160">
    <property type="entry name" value="ERAD-ASSOCIATED E3 UBIQUITIN-PROTEIN LIGASE COMPONENT HRD3"/>
    <property type="match status" value="1"/>
</dbReference>
<keyword evidence="3" id="KW-1185">Reference proteome</keyword>
<dbReference type="SMART" id="SM00671">
    <property type="entry name" value="SEL1"/>
    <property type="match status" value="1"/>
</dbReference>
<comment type="caution">
    <text evidence="2">The sequence shown here is derived from an EMBL/GenBank/DDBJ whole genome shotgun (WGS) entry which is preliminary data.</text>
</comment>
<dbReference type="InterPro" id="IPR050767">
    <property type="entry name" value="Sel1_AlgK"/>
</dbReference>
<name>A0A9N8V9N7_9GLOM</name>
<protein>
    <submittedName>
        <fullName evidence="2">8309_t:CDS:1</fullName>
    </submittedName>
</protein>
<dbReference type="InterPro" id="IPR006597">
    <property type="entry name" value="Sel1-like"/>
</dbReference>
<organism evidence="2 3">
    <name type="scientific">Ambispora gerdemannii</name>
    <dbReference type="NCBI Taxonomy" id="144530"/>
    <lineage>
        <taxon>Eukaryota</taxon>
        <taxon>Fungi</taxon>
        <taxon>Fungi incertae sedis</taxon>
        <taxon>Mucoromycota</taxon>
        <taxon>Glomeromycotina</taxon>
        <taxon>Glomeromycetes</taxon>
        <taxon>Archaeosporales</taxon>
        <taxon>Ambisporaceae</taxon>
        <taxon>Ambispora</taxon>
    </lineage>
</organism>
<dbReference type="SUPFAM" id="SSF81901">
    <property type="entry name" value="HCP-like"/>
    <property type="match status" value="1"/>
</dbReference>